<protein>
    <submittedName>
        <fullName evidence="4">Uncharacterized protein</fullName>
    </submittedName>
</protein>
<organism evidence="4 5">
    <name type="scientific">candidate division TM6 bacterium JCVI TM6SC1</name>
    <dbReference type="NCBI Taxonomy" id="1306947"/>
    <lineage>
        <taxon>Bacteria</taxon>
        <taxon>Candidatus Babelota</taxon>
        <taxon>Vermiphilus</taxon>
    </lineage>
</organism>
<dbReference type="PROSITE" id="PS51450">
    <property type="entry name" value="LRR"/>
    <property type="match status" value="1"/>
</dbReference>
<evidence type="ECO:0000256" key="2">
    <source>
        <dbReference type="ARBA" id="ARBA00022737"/>
    </source>
</evidence>
<proteinExistence type="predicted"/>
<name>A0A0D2GPW9_9BACT</name>
<comment type="caution">
    <text evidence="4">The sequence shown here is derived from an EMBL/GenBank/DDBJ whole genome shotgun (WGS) entry which is preliminary data.</text>
</comment>
<dbReference type="Proteomes" id="UP000032214">
    <property type="component" value="Unassembled WGS sequence"/>
</dbReference>
<dbReference type="SUPFAM" id="SSF52058">
    <property type="entry name" value="L domain-like"/>
    <property type="match status" value="1"/>
</dbReference>
<dbReference type="InterPro" id="IPR001611">
    <property type="entry name" value="Leu-rich_rpt"/>
</dbReference>
<keyword evidence="5" id="KW-1185">Reference proteome</keyword>
<evidence type="ECO:0000256" key="1">
    <source>
        <dbReference type="ARBA" id="ARBA00022614"/>
    </source>
</evidence>
<dbReference type="Pfam" id="PF13855">
    <property type="entry name" value="LRR_8"/>
    <property type="match status" value="1"/>
</dbReference>
<sequence length="503" mass="57705">MNKYIYIFSTLLVYSLIQGAEKIKSVTLYSSQQPDTQGITIDRENLPASFFTTAYNTMTKGGTSNDTFLVDCPSQLLPVLKLILKHEKLYEELWGPNRLPSMTLAIALKENPILNFAGKISNNIITLLMVCDFIIPESNALDELVCCLTEIIYDIKLTENNYWYIKDTSIRTEQQKYLTLQLLQLPTHLLGYVVKWLFIKYGIRFQGIDPKISDTTILDAYQNHDTEKLYSFKLSNNQLIQARQRIASTAKSYFTIQEEEGNTFSISKTPLTVHDFKDDLLDKPTFLFVTNLNLSNNKLTSVLNIGMFKKLLTLNLCDNKIKSIPAQWIHECTELTAIYLDYNNISLIPDDFLETNICITQISIKNNSVNAIPDSFLRGCVQLETLDLSFNKIKCIPDSFLKSCTQIKDVDLKENNIESLPLSLLKKARYLKTVYLDENPLKDIYQLLNVKEDVFNKIQNIQRLLKEAAEQKSSNLLQNNNNKVASNESDDEDRPRKKQKTCK</sequence>
<dbReference type="PANTHER" id="PTHR45617">
    <property type="entry name" value="LEUCINE RICH REPEAT FAMILY PROTEIN"/>
    <property type="match status" value="1"/>
</dbReference>
<feature type="compositionally biased region" description="Low complexity" evidence="3">
    <location>
        <begin position="472"/>
        <end position="483"/>
    </location>
</feature>
<dbReference type="PANTHER" id="PTHR45617:SF169">
    <property type="entry name" value="LRRCT DOMAIN-CONTAINING PROTEIN"/>
    <property type="match status" value="1"/>
</dbReference>
<dbReference type="Pfam" id="PF00560">
    <property type="entry name" value="LRR_1"/>
    <property type="match status" value="1"/>
</dbReference>
<dbReference type="EMBL" id="ARQD01000001">
    <property type="protein sequence ID" value="KIX85439.1"/>
    <property type="molecule type" value="Genomic_DNA"/>
</dbReference>
<feature type="region of interest" description="Disordered" evidence="3">
    <location>
        <begin position="472"/>
        <end position="503"/>
    </location>
</feature>
<evidence type="ECO:0000313" key="4">
    <source>
        <dbReference type="EMBL" id="KIX85439.1"/>
    </source>
</evidence>
<keyword evidence="2" id="KW-0677">Repeat</keyword>
<evidence type="ECO:0000313" key="5">
    <source>
        <dbReference type="Proteomes" id="UP000032214"/>
    </source>
</evidence>
<reference evidence="4 5" key="1">
    <citation type="journal article" date="2013" name="Proc. Natl. Acad. Sci. U.S.A.">
        <title>Candidate phylum TM6 genome recovered from a hospital sink biofilm provides genomic insights into this uncultivated phylum.</title>
        <authorList>
            <person name="McLean J.S."/>
            <person name="Lombardo M.J."/>
            <person name="Badger J.H."/>
            <person name="Edlund A."/>
            <person name="Novotny M."/>
            <person name="Yee-Greenbaum J."/>
            <person name="Vyahhi N."/>
            <person name="Hall A.P."/>
            <person name="Yang Y."/>
            <person name="Dupont C.L."/>
            <person name="Ziegler M.G."/>
            <person name="Chitsaz H."/>
            <person name="Allen A.E."/>
            <person name="Yooseph S."/>
            <person name="Tesler G."/>
            <person name="Pevzner P.A."/>
            <person name="Friedman R.M."/>
            <person name="Nealson K.H."/>
            <person name="Venter J.C."/>
            <person name="Lasken R.S."/>
        </authorList>
    </citation>
    <scope>NUCLEOTIDE SEQUENCE [LARGE SCALE GENOMIC DNA]</scope>
    <source>
        <strain evidence="4 5">TM6SC1</strain>
    </source>
</reference>
<accession>A0A0D2GPW9</accession>
<dbReference type="Gene3D" id="3.80.10.10">
    <property type="entry name" value="Ribonuclease Inhibitor"/>
    <property type="match status" value="1"/>
</dbReference>
<dbReference type="STRING" id="1306947.J120_00460"/>
<keyword evidence="1" id="KW-0433">Leucine-rich repeat</keyword>
<evidence type="ECO:0000256" key="3">
    <source>
        <dbReference type="SAM" id="MobiDB-lite"/>
    </source>
</evidence>
<dbReference type="InterPro" id="IPR032675">
    <property type="entry name" value="LRR_dom_sf"/>
</dbReference>
<gene>
    <name evidence="4" type="ORF">J120_00460</name>
</gene>
<dbReference type="AlphaFoldDB" id="A0A0D2GPW9"/>
<dbReference type="eggNOG" id="COG4886">
    <property type="taxonomic scope" value="Bacteria"/>
</dbReference>